<organism evidence="6 7">
    <name type="scientific">Trichinella pseudospiralis</name>
    <name type="common">Parasitic roundworm</name>
    <dbReference type="NCBI Taxonomy" id="6337"/>
    <lineage>
        <taxon>Eukaryota</taxon>
        <taxon>Metazoa</taxon>
        <taxon>Ecdysozoa</taxon>
        <taxon>Nematoda</taxon>
        <taxon>Enoplea</taxon>
        <taxon>Dorylaimia</taxon>
        <taxon>Trichinellida</taxon>
        <taxon>Trichinellidae</taxon>
        <taxon>Trichinella</taxon>
    </lineage>
</organism>
<dbReference type="GO" id="GO:0140664">
    <property type="term" value="F:ATP-dependent DNA damage sensor activity"/>
    <property type="evidence" value="ECO:0007669"/>
    <property type="project" value="InterPro"/>
</dbReference>
<dbReference type="InterPro" id="IPR020568">
    <property type="entry name" value="Ribosomal_Su5_D2-typ_SF"/>
</dbReference>
<keyword evidence="2" id="KW-0227">DNA damage</keyword>
<dbReference type="Gene3D" id="3.30.1370.100">
    <property type="entry name" value="MutL, C-terminal domain, regulatory subdomain"/>
    <property type="match status" value="1"/>
</dbReference>
<dbReference type="InterPro" id="IPR038973">
    <property type="entry name" value="MutL/Mlh/Pms-like"/>
</dbReference>
<evidence type="ECO:0000256" key="2">
    <source>
        <dbReference type="ARBA" id="ARBA00022763"/>
    </source>
</evidence>
<dbReference type="SUPFAM" id="SSF53383">
    <property type="entry name" value="PLP-dependent transferases"/>
    <property type="match status" value="1"/>
</dbReference>
<dbReference type="CDD" id="cd03484">
    <property type="entry name" value="MutL_Trans_hPMS_2_like"/>
    <property type="match status" value="1"/>
</dbReference>
<dbReference type="Gene3D" id="3.30.565.10">
    <property type="entry name" value="Histidine kinase-like ATPase, C-terminal domain"/>
    <property type="match status" value="1"/>
</dbReference>
<dbReference type="InterPro" id="IPR015424">
    <property type="entry name" value="PyrdxlP-dep_Trfase"/>
</dbReference>
<reference evidence="6 7" key="1">
    <citation type="submission" date="2015-01" db="EMBL/GenBank/DDBJ databases">
        <title>Evolution of Trichinella species and genotypes.</title>
        <authorList>
            <person name="Korhonen P.K."/>
            <person name="Edoardo P."/>
            <person name="Giuseppe L.R."/>
            <person name="Gasser R.B."/>
        </authorList>
    </citation>
    <scope>NUCLEOTIDE SEQUENCE [LARGE SCALE GENOMIC DNA]</scope>
    <source>
        <strain evidence="6">ISS588</strain>
    </source>
</reference>
<keyword evidence="6" id="KW-0808">Transferase</keyword>
<evidence type="ECO:0000256" key="1">
    <source>
        <dbReference type="ARBA" id="ARBA00006082"/>
    </source>
</evidence>
<dbReference type="SMART" id="SM01340">
    <property type="entry name" value="DNA_mis_repair"/>
    <property type="match status" value="1"/>
</dbReference>
<dbReference type="GO" id="GO:0005524">
    <property type="term" value="F:ATP binding"/>
    <property type="evidence" value="ECO:0007669"/>
    <property type="project" value="InterPro"/>
</dbReference>
<evidence type="ECO:0000259" key="4">
    <source>
        <dbReference type="SMART" id="SM00853"/>
    </source>
</evidence>
<dbReference type="InterPro" id="IPR004839">
    <property type="entry name" value="Aminotransferase_I/II_large"/>
</dbReference>
<feature type="domain" description="MutL C-terminal dimerisation" evidence="4">
    <location>
        <begin position="682"/>
        <end position="825"/>
    </location>
</feature>
<dbReference type="InterPro" id="IPR042121">
    <property type="entry name" value="MutL_C_regsub"/>
</dbReference>
<evidence type="ECO:0000313" key="7">
    <source>
        <dbReference type="Proteomes" id="UP000054805"/>
    </source>
</evidence>
<dbReference type="GO" id="GO:0006298">
    <property type="term" value="P:mismatch repair"/>
    <property type="evidence" value="ECO:0007669"/>
    <property type="project" value="InterPro"/>
</dbReference>
<dbReference type="GO" id="GO:0016887">
    <property type="term" value="F:ATP hydrolysis activity"/>
    <property type="evidence" value="ECO:0007669"/>
    <property type="project" value="InterPro"/>
</dbReference>
<evidence type="ECO:0000259" key="5">
    <source>
        <dbReference type="SMART" id="SM01340"/>
    </source>
</evidence>
<dbReference type="CDD" id="cd16926">
    <property type="entry name" value="HATPase_MutL-MLH-PMS-like"/>
    <property type="match status" value="1"/>
</dbReference>
<dbReference type="InterPro" id="IPR014790">
    <property type="entry name" value="MutL_C"/>
</dbReference>
<protein>
    <submittedName>
        <fullName evidence="6">Serine palmitoyltransferase 1</fullName>
    </submittedName>
</protein>
<dbReference type="Gene3D" id="3.30.230.10">
    <property type="match status" value="1"/>
</dbReference>
<sequence length="1260" mass="140951">LNETVAHQISFGQVISCMTNAIKELVENALDAGATAVEITLTNSGIERIHVADNGTGIPEKDFENICQSHCTSKLSVLEDLSRMKTFGFRGEALCALCLIGDVTITTRHADSELAYQLHFDRSGQLTKRVACSRQIGTTVEVAEIFHPFPVRRKSLIRSVQKEWPNLMHMLQSYALLPSALRLQLVNKQKGGKQSVAFSALSSENLRENICSVFDVGQLRLLMEFVQTVPNEETLEQYLVKNFDPAEIDKIKIVGFVSSVQQGRSSGDRQFTYVNNRPCEIRKITQLVNEVYRQFNPAQYPVFVLYINVPTEMLDVNCTPDKRLVYISRENLLLAILRHSLTEMYGQSSVILSCSSRWETLTTPQIEDATVPDVVGNVAPSANNLSTDCNSCSTAGGGDGGISSKVNLVRGVKRLSSRNCRQDQLVPIRTSDILEAFGFKSKEKKSRRHKVEGQQLHGAEDDGTFGDSSWRQDGIDAVQSMASTSGQKMRISCCEPLDDEAAVKNFSHGTANSTRTTMQSLPMVVHSTTDETTKLNKCTAEAKATTVPMGEMEVISEQQLSACAKSESAEMEVTNSVECVSSRGGVCIVRKYYDLQVHWDDLQIRLLGLVKNSGKFILRNLIGQKLKLKFHSDNNNCPTASFFNDNANANKFQINVEPAKDAQAEEEVKRFLTRDMFAKMHVIGQFNCGFILTRLDNDLFILDQHASDEKRTFETMQRSTVVQSQLLVHPICSNLTSFDRYVILENLETFKNLGYTFQFPPEGSDEPVKIVSLPVCHGQIFDRRDFDEMISKLSQFPGNLCMPTKIRSILASRACRKSVMIGTALSMEEMQQIVEGLSSIEHPWNCPHGRPTVRHLINLTTAEFLLIFFCFNIFQSEKWEIDLSILSYRTFLSNYCETLSTQSAPFYHVCVEVALLICIVWLVTHKAYVISDSTELTITEKEELIIEWKPDLLVPLPEQCHLPEPHGPMIDSALGKYVTIAGKEYLNFATQNFLGLATDSKIQDSAIVALHKYGVGACGPRGFYGTIDIHLDLEERLSEFMRCEEAVLYSYGFATISSAIPAYCKRGDVIFCDAGVNFAIQKGLQASRSRNPRKARVTRRFIVVEGIYLYYGDICPLVDLLDDVDMISSTLENAVSSIGGFTCGRSFVVDHQRLSGAGYCFSASMPPLLAAAAIRSLDLMQDEPERFRQLRKNSHQLFTALKRLRKFKAEENGILLTKLAFLPAREFMDIVPSVKLAISCEHSEEEIQRLIDLVKSVDNA</sequence>
<dbReference type="Proteomes" id="UP000054805">
    <property type="component" value="Unassembled WGS sequence"/>
</dbReference>
<dbReference type="FunFam" id="3.30.1370.100:FF:000001">
    <property type="entry name" value="Mismatch repair endonuclease pms1, putative"/>
    <property type="match status" value="1"/>
</dbReference>
<comment type="similarity">
    <text evidence="1">Belongs to the DNA mismatch repair MutL/HexB family.</text>
</comment>
<feature type="domain" description="DNA mismatch repair protein S5" evidence="5">
    <location>
        <begin position="210"/>
        <end position="346"/>
    </location>
</feature>
<comment type="caution">
    <text evidence="6">The sequence shown here is derived from an EMBL/GenBank/DDBJ whole genome shotgun (WGS) entry which is preliminary data.</text>
</comment>
<evidence type="ECO:0000313" key="6">
    <source>
        <dbReference type="EMBL" id="KRZ21365.1"/>
    </source>
</evidence>
<dbReference type="PANTHER" id="PTHR10073">
    <property type="entry name" value="DNA MISMATCH REPAIR PROTEIN MLH, PMS, MUTL"/>
    <property type="match status" value="1"/>
</dbReference>
<dbReference type="NCBIfam" id="TIGR00585">
    <property type="entry name" value="mutl"/>
    <property type="match status" value="1"/>
</dbReference>
<dbReference type="PANTHER" id="PTHR10073:SF52">
    <property type="entry name" value="MISMATCH REPAIR ENDONUCLEASE PMS2"/>
    <property type="match status" value="1"/>
</dbReference>
<dbReference type="Gene3D" id="3.40.640.10">
    <property type="entry name" value="Type I PLP-dependent aspartate aminotransferase-like (Major domain)"/>
    <property type="match status" value="2"/>
</dbReference>
<dbReference type="Gene3D" id="3.30.1540.20">
    <property type="entry name" value="MutL, C-terminal domain, dimerisation subdomain"/>
    <property type="match status" value="1"/>
</dbReference>
<dbReference type="GO" id="GO:0030170">
    <property type="term" value="F:pyridoxal phosphate binding"/>
    <property type="evidence" value="ECO:0007669"/>
    <property type="project" value="InterPro"/>
</dbReference>
<dbReference type="Pfam" id="PF00155">
    <property type="entry name" value="Aminotran_1_2"/>
    <property type="match status" value="2"/>
</dbReference>
<dbReference type="InterPro" id="IPR002099">
    <property type="entry name" value="MutL/Mlh/PMS"/>
</dbReference>
<dbReference type="GO" id="GO:0032389">
    <property type="term" value="C:MutLalpha complex"/>
    <property type="evidence" value="ECO:0007669"/>
    <property type="project" value="TreeGrafter"/>
</dbReference>
<gene>
    <name evidence="6" type="primary">Sptlc1</name>
    <name evidence="6" type="ORF">T4B_14018</name>
</gene>
<feature type="non-terminal residue" evidence="6">
    <location>
        <position position="1260"/>
    </location>
</feature>
<accession>A0A0V1IGR6</accession>
<dbReference type="SUPFAM" id="SSF54211">
    <property type="entry name" value="Ribosomal protein S5 domain 2-like"/>
    <property type="match status" value="1"/>
</dbReference>
<dbReference type="InterPro" id="IPR042120">
    <property type="entry name" value="MutL_C_dimsub"/>
</dbReference>
<keyword evidence="7" id="KW-1185">Reference proteome</keyword>
<dbReference type="Pfam" id="PF08676">
    <property type="entry name" value="MutL_C"/>
    <property type="match status" value="1"/>
</dbReference>
<dbReference type="InterPro" id="IPR036890">
    <property type="entry name" value="HATPase_C_sf"/>
</dbReference>
<dbReference type="InterPro" id="IPR013507">
    <property type="entry name" value="DNA_mismatch_S5_2-like"/>
</dbReference>
<feature type="region of interest" description="Disordered" evidence="3">
    <location>
        <begin position="444"/>
        <end position="468"/>
    </location>
</feature>
<dbReference type="SUPFAM" id="SSF118116">
    <property type="entry name" value="DNA mismatch repair protein MutL"/>
    <property type="match status" value="1"/>
</dbReference>
<dbReference type="InterPro" id="IPR015421">
    <property type="entry name" value="PyrdxlP-dep_Trfase_major"/>
</dbReference>
<dbReference type="FunFam" id="3.30.565.10:FF:000017">
    <property type="entry name" value="PMS1 homolog 1, mismatch repair system component"/>
    <property type="match status" value="1"/>
</dbReference>
<dbReference type="Pfam" id="PF13589">
    <property type="entry name" value="HATPase_c_3"/>
    <property type="match status" value="1"/>
</dbReference>
<proteinExistence type="inferred from homology"/>
<dbReference type="PROSITE" id="PS00058">
    <property type="entry name" value="DNA_MISMATCH_REPAIR_1"/>
    <property type="match status" value="1"/>
</dbReference>
<dbReference type="AlphaFoldDB" id="A0A0V1IGR6"/>
<dbReference type="InterPro" id="IPR014762">
    <property type="entry name" value="DNA_mismatch_repair_CS"/>
</dbReference>
<dbReference type="EMBL" id="JYDS01000208">
    <property type="protein sequence ID" value="KRZ21365.1"/>
    <property type="molecule type" value="Genomic_DNA"/>
</dbReference>
<dbReference type="SUPFAM" id="SSF55874">
    <property type="entry name" value="ATPase domain of HSP90 chaperone/DNA topoisomerase II/histidine kinase"/>
    <property type="match status" value="1"/>
</dbReference>
<name>A0A0V1IGR6_TRIPS</name>
<dbReference type="GO" id="GO:0016740">
    <property type="term" value="F:transferase activity"/>
    <property type="evidence" value="ECO:0007669"/>
    <property type="project" value="UniProtKB-KW"/>
</dbReference>
<feature type="non-terminal residue" evidence="6">
    <location>
        <position position="1"/>
    </location>
</feature>
<dbReference type="Pfam" id="PF01119">
    <property type="entry name" value="DNA_mis_repair"/>
    <property type="match status" value="1"/>
</dbReference>
<dbReference type="InterPro" id="IPR014721">
    <property type="entry name" value="Ribsml_uS5_D2-typ_fold_subgr"/>
</dbReference>
<dbReference type="InterPro" id="IPR037198">
    <property type="entry name" value="MutL_C_sf"/>
</dbReference>
<evidence type="ECO:0000256" key="3">
    <source>
        <dbReference type="SAM" id="MobiDB-lite"/>
    </source>
</evidence>
<dbReference type="SMART" id="SM00853">
    <property type="entry name" value="MutL_C"/>
    <property type="match status" value="1"/>
</dbReference>
<dbReference type="GO" id="GO:0030983">
    <property type="term" value="F:mismatched DNA binding"/>
    <property type="evidence" value="ECO:0007669"/>
    <property type="project" value="InterPro"/>
</dbReference>